<dbReference type="PANTHER" id="PTHR43806">
    <property type="entry name" value="PEPTIDASE S8"/>
    <property type="match status" value="1"/>
</dbReference>
<comment type="caution">
    <text evidence="8">The sequence shown here is derived from an EMBL/GenBank/DDBJ whole genome shotgun (WGS) entry which is preliminary data.</text>
</comment>
<dbReference type="PROSITE" id="PS00138">
    <property type="entry name" value="SUBTILASE_SER"/>
    <property type="match status" value="1"/>
</dbReference>
<keyword evidence="9" id="KW-1185">Reference proteome</keyword>
<evidence type="ECO:0000256" key="4">
    <source>
        <dbReference type="ARBA" id="ARBA00022825"/>
    </source>
</evidence>
<dbReference type="SUPFAM" id="SSF52743">
    <property type="entry name" value="Subtilisin-like"/>
    <property type="match status" value="1"/>
</dbReference>
<feature type="transmembrane region" description="Helical" evidence="6">
    <location>
        <begin position="150"/>
        <end position="174"/>
    </location>
</feature>
<dbReference type="InterPro" id="IPR023828">
    <property type="entry name" value="Peptidase_S8_Ser-AS"/>
</dbReference>
<organism evidence="8 9">
    <name type="scientific">Folsomia candida</name>
    <name type="common">Springtail</name>
    <dbReference type="NCBI Taxonomy" id="158441"/>
    <lineage>
        <taxon>Eukaryota</taxon>
        <taxon>Metazoa</taxon>
        <taxon>Ecdysozoa</taxon>
        <taxon>Arthropoda</taxon>
        <taxon>Hexapoda</taxon>
        <taxon>Collembola</taxon>
        <taxon>Entomobryomorpha</taxon>
        <taxon>Isotomoidea</taxon>
        <taxon>Isotomidae</taxon>
        <taxon>Proisotominae</taxon>
        <taxon>Folsomia</taxon>
    </lineage>
</organism>
<evidence type="ECO:0000256" key="1">
    <source>
        <dbReference type="ARBA" id="ARBA00011073"/>
    </source>
</evidence>
<keyword evidence="2 5" id="KW-0645">Protease</keyword>
<dbReference type="PROSITE" id="PS51892">
    <property type="entry name" value="SUBTILASE"/>
    <property type="match status" value="1"/>
</dbReference>
<dbReference type="InterPro" id="IPR036852">
    <property type="entry name" value="Peptidase_S8/S53_dom_sf"/>
</dbReference>
<keyword evidence="6" id="KW-0812">Transmembrane</keyword>
<comment type="similarity">
    <text evidence="1 5">Belongs to the peptidase S8 family.</text>
</comment>
<dbReference type="Pfam" id="PF00082">
    <property type="entry name" value="Peptidase_S8"/>
    <property type="match status" value="1"/>
</dbReference>
<keyword evidence="4 5" id="KW-0720">Serine protease</keyword>
<dbReference type="CDD" id="cd00306">
    <property type="entry name" value="Peptidases_S8_S53"/>
    <property type="match status" value="1"/>
</dbReference>
<dbReference type="AlphaFoldDB" id="A0A226DT33"/>
<evidence type="ECO:0000313" key="8">
    <source>
        <dbReference type="EMBL" id="OXA47861.1"/>
    </source>
</evidence>
<dbReference type="GO" id="GO:0006508">
    <property type="term" value="P:proteolysis"/>
    <property type="evidence" value="ECO:0007669"/>
    <property type="project" value="UniProtKB-KW"/>
</dbReference>
<feature type="domain" description="Peptidase S8/S53" evidence="7">
    <location>
        <begin position="467"/>
        <end position="703"/>
    </location>
</feature>
<gene>
    <name evidence="8" type="ORF">Fcan01_17057</name>
</gene>
<sequence>MSLVRIPKMEDFHTTEDIVRILMEEDRKSDIFNGYHTYELADALKVPRHLINEKYKLSKNRIPEDALRYILTHWAAREGEKATYSSLRDHLTRFAVNKEFSLRIERLETKEWDKSSELSRRTLSPHDTEMDTDTQNIINADDIRSPRLRLYALASVRVVALAAAVGVVCTIFHPGVILELSAMLGTIVILTTAFIRTLRRPTHKMDGPSTAEDIVRILMEEDRKSDIFNGYHTYELADALKVPRHLINDKYTLSKNRIPVDALRDILIHWVAREGERANYGSLRNHLTRFAATKVGLGRAFWKINEKLIISEEILAIMPTTVVIFFSPPRTTTSTEEDYRTLENASLSEIQNSIRQSFPHLITTKLDILRQLIVYDMDFDILKLLADSTVTCNFVVDNPQQIAKGSIHTNTDYGCKLDLKTSSSNTDEYFQRFAQLHSKARFGTSWYNVVKNWLQGALGLAQENRRTIKVAMLDTGVGLDDLPNKRCFTLMRNAMVASPALVKCSDDSTNSHGTKVGYVLSRSCHPSTEILPIKVLDSNTGGNYDAIALGLQYARKDKADIVNCSFNRMYGDGCEQVVSENAFLEEFKISNVLPIVSAGNGDNSSALLPPADLNCVISVGSVTWEGSWSQSSCGKCLASIATFGEYLAIRRNDSYFANIKVSFEEGTSLAAPAVSGLLTHLISINPTVKDVETTKKILIGTADPVKGCDQGHSPCKKHLNVSRAYQAAKNLSSGISVPPPADAHILVDLRAVLQDLHNA</sequence>
<dbReference type="Gene3D" id="3.40.50.200">
    <property type="entry name" value="Peptidase S8/S53 domain"/>
    <property type="match status" value="1"/>
</dbReference>
<evidence type="ECO:0000256" key="5">
    <source>
        <dbReference type="PROSITE-ProRule" id="PRU01240"/>
    </source>
</evidence>
<keyword evidence="3 5" id="KW-0378">Hydrolase</keyword>
<evidence type="ECO:0000256" key="3">
    <source>
        <dbReference type="ARBA" id="ARBA00022801"/>
    </source>
</evidence>
<evidence type="ECO:0000256" key="2">
    <source>
        <dbReference type="ARBA" id="ARBA00022670"/>
    </source>
</evidence>
<dbReference type="OrthoDB" id="206201at2759"/>
<feature type="active site" description="Charge relay system" evidence="5">
    <location>
        <position position="512"/>
    </location>
</feature>
<dbReference type="InterPro" id="IPR050131">
    <property type="entry name" value="Peptidase_S8_subtilisin-like"/>
</dbReference>
<evidence type="ECO:0000259" key="7">
    <source>
        <dbReference type="Pfam" id="PF00082"/>
    </source>
</evidence>
<reference evidence="8 9" key="1">
    <citation type="submission" date="2015-12" db="EMBL/GenBank/DDBJ databases">
        <title>The genome of Folsomia candida.</title>
        <authorList>
            <person name="Faddeeva A."/>
            <person name="Derks M.F."/>
            <person name="Anvar Y."/>
            <person name="Smit S."/>
            <person name="Van Straalen N."/>
            <person name="Roelofs D."/>
        </authorList>
    </citation>
    <scope>NUCLEOTIDE SEQUENCE [LARGE SCALE GENOMIC DNA]</scope>
    <source>
        <strain evidence="8 9">VU population</strain>
        <tissue evidence="8">Whole body</tissue>
    </source>
</reference>
<evidence type="ECO:0000313" key="9">
    <source>
        <dbReference type="Proteomes" id="UP000198287"/>
    </source>
</evidence>
<protein>
    <submittedName>
        <fullName evidence="8">Intracellular serine protease</fullName>
    </submittedName>
</protein>
<dbReference type="InterPro" id="IPR000209">
    <property type="entry name" value="Peptidase_S8/S53_dom"/>
</dbReference>
<dbReference type="Proteomes" id="UP000198287">
    <property type="component" value="Unassembled WGS sequence"/>
</dbReference>
<dbReference type="InterPro" id="IPR015500">
    <property type="entry name" value="Peptidase_S8_subtilisin-rel"/>
</dbReference>
<keyword evidence="6" id="KW-0472">Membrane</keyword>
<name>A0A226DT33_FOLCA</name>
<dbReference type="GO" id="GO:0004252">
    <property type="term" value="F:serine-type endopeptidase activity"/>
    <property type="evidence" value="ECO:0007669"/>
    <property type="project" value="UniProtKB-UniRule"/>
</dbReference>
<feature type="active site" description="Charge relay system" evidence="5">
    <location>
        <position position="668"/>
    </location>
</feature>
<feature type="active site" description="Charge relay system" evidence="5">
    <location>
        <position position="474"/>
    </location>
</feature>
<keyword evidence="6" id="KW-1133">Transmembrane helix</keyword>
<dbReference type="EMBL" id="LNIX01000012">
    <property type="protein sequence ID" value="OXA47861.1"/>
    <property type="molecule type" value="Genomic_DNA"/>
</dbReference>
<accession>A0A226DT33</accession>
<evidence type="ECO:0000256" key="6">
    <source>
        <dbReference type="SAM" id="Phobius"/>
    </source>
</evidence>
<dbReference type="PRINTS" id="PR00723">
    <property type="entry name" value="SUBTILISIN"/>
</dbReference>
<proteinExistence type="inferred from homology"/>
<dbReference type="PANTHER" id="PTHR43806:SF11">
    <property type="entry name" value="CEREVISIN-RELATED"/>
    <property type="match status" value="1"/>
</dbReference>